<comment type="caution">
    <text evidence="1">The sequence shown here is derived from an EMBL/GenBank/DDBJ whole genome shotgun (WGS) entry which is preliminary data.</text>
</comment>
<evidence type="ECO:0000313" key="1">
    <source>
        <dbReference type="EMBL" id="TMI78257.1"/>
    </source>
</evidence>
<dbReference type="AlphaFoldDB" id="A0A537J421"/>
<protein>
    <submittedName>
        <fullName evidence="1">Uncharacterized protein</fullName>
    </submittedName>
</protein>
<sequence length="162" mass="18128">MSHEGDSPDKKIDAIRKSLMEIFPERFAKSATEEARSFLEAIKTGDLETVRRMIQSNGDLLFIMDDYYGSPVRAATDKNAEIADFLARIGLQRLREGSVPKEERVDAPHALFLRRQKDLRRAEAERAGEGFEAAQNAWKEFVDATSFLASPNADARPTADAP</sequence>
<proteinExistence type="predicted"/>
<accession>A0A537J421</accession>
<reference evidence="1 2" key="1">
    <citation type="journal article" date="2019" name="Nat. Microbiol.">
        <title>Mediterranean grassland soil C-N compound turnover is dependent on rainfall and depth, and is mediated by genomically divergent microorganisms.</title>
        <authorList>
            <person name="Diamond S."/>
            <person name="Andeer P.F."/>
            <person name="Li Z."/>
            <person name="Crits-Christoph A."/>
            <person name="Burstein D."/>
            <person name="Anantharaman K."/>
            <person name="Lane K.R."/>
            <person name="Thomas B.C."/>
            <person name="Pan C."/>
            <person name="Northen T.R."/>
            <person name="Banfield J.F."/>
        </authorList>
    </citation>
    <scope>NUCLEOTIDE SEQUENCE [LARGE SCALE GENOMIC DNA]</scope>
    <source>
        <strain evidence="1">NP_6</strain>
    </source>
</reference>
<dbReference type="Proteomes" id="UP000318093">
    <property type="component" value="Unassembled WGS sequence"/>
</dbReference>
<gene>
    <name evidence="1" type="ORF">E6H03_12420</name>
</gene>
<evidence type="ECO:0000313" key="2">
    <source>
        <dbReference type="Proteomes" id="UP000318093"/>
    </source>
</evidence>
<dbReference type="EMBL" id="VBAN01000435">
    <property type="protein sequence ID" value="TMI78257.1"/>
    <property type="molecule type" value="Genomic_DNA"/>
</dbReference>
<organism evidence="1 2">
    <name type="scientific">Candidatus Segetimicrobium genomatis</name>
    <dbReference type="NCBI Taxonomy" id="2569760"/>
    <lineage>
        <taxon>Bacteria</taxon>
        <taxon>Bacillati</taxon>
        <taxon>Candidatus Sysuimicrobiota</taxon>
        <taxon>Candidatus Sysuimicrobiia</taxon>
        <taxon>Candidatus Sysuimicrobiales</taxon>
        <taxon>Candidatus Segetimicrobiaceae</taxon>
        <taxon>Candidatus Segetimicrobium</taxon>
    </lineage>
</organism>
<name>A0A537J421_9BACT</name>